<evidence type="ECO:0000313" key="1">
    <source>
        <dbReference type="EMBL" id="PQO47804.1"/>
    </source>
</evidence>
<organism evidence="1 2">
    <name type="scientific">Blastopirellula marina</name>
    <dbReference type="NCBI Taxonomy" id="124"/>
    <lineage>
        <taxon>Bacteria</taxon>
        <taxon>Pseudomonadati</taxon>
        <taxon>Planctomycetota</taxon>
        <taxon>Planctomycetia</taxon>
        <taxon>Pirellulales</taxon>
        <taxon>Pirellulaceae</taxon>
        <taxon>Blastopirellula</taxon>
    </lineage>
</organism>
<name>A0A2S8GUS8_9BACT</name>
<proteinExistence type="predicted"/>
<dbReference type="EMBL" id="PUHZ01000003">
    <property type="protein sequence ID" value="PQO47804.1"/>
    <property type="molecule type" value="Genomic_DNA"/>
</dbReference>
<sequence>MGPAPTITILAGVSTAMGRNFIERFISGDSLANDSLHAAYWTNYREDSAGALRPTAAAGHSLDFQEENGNNAC</sequence>
<reference evidence="1 2" key="1">
    <citation type="submission" date="2018-02" db="EMBL/GenBank/DDBJ databases">
        <title>Comparative genomes isolates from brazilian mangrove.</title>
        <authorList>
            <person name="Araujo J.E."/>
            <person name="Taketani R.G."/>
            <person name="Silva M.C.P."/>
            <person name="Loureco M.V."/>
            <person name="Andreote F.D."/>
        </authorList>
    </citation>
    <scope>NUCLEOTIDE SEQUENCE [LARGE SCALE GENOMIC DNA]</scope>
    <source>
        <strain evidence="1 2">Nap-Phe MGV</strain>
    </source>
</reference>
<dbReference type="AlphaFoldDB" id="A0A2S8GUS8"/>
<protein>
    <submittedName>
        <fullName evidence="1">Uncharacterized protein</fullName>
    </submittedName>
</protein>
<evidence type="ECO:0000313" key="2">
    <source>
        <dbReference type="Proteomes" id="UP000237819"/>
    </source>
</evidence>
<comment type="caution">
    <text evidence="1">The sequence shown here is derived from an EMBL/GenBank/DDBJ whole genome shotgun (WGS) entry which is preliminary data.</text>
</comment>
<dbReference type="Proteomes" id="UP000237819">
    <property type="component" value="Unassembled WGS sequence"/>
</dbReference>
<accession>A0A2S8GUS8</accession>
<gene>
    <name evidence="1" type="ORF">C5Y93_01820</name>
</gene>